<dbReference type="Gene3D" id="3.40.50.980">
    <property type="match status" value="1"/>
</dbReference>
<evidence type="ECO:0000313" key="2">
    <source>
        <dbReference type="Proteomes" id="UP000004986"/>
    </source>
</evidence>
<dbReference type="EMBL" id="AEAI01003715">
    <property type="protein sequence ID" value="EGH48995.1"/>
    <property type="molecule type" value="Genomic_DNA"/>
</dbReference>
<feature type="non-terminal residue" evidence="1">
    <location>
        <position position="66"/>
    </location>
</feature>
<dbReference type="Proteomes" id="UP000004986">
    <property type="component" value="Unassembled WGS sequence"/>
</dbReference>
<reference evidence="1 2" key="1">
    <citation type="journal article" date="2011" name="PLoS Pathog.">
        <title>Dynamic evolution of pathogenicity revealed by sequencing and comparative genomics of 19 Pseudomonas syringae isolates.</title>
        <authorList>
            <person name="Baltrus D.A."/>
            <person name="Nishimura M.T."/>
            <person name="Romanchuk A."/>
            <person name="Chang J.H."/>
            <person name="Mukhtar M.S."/>
            <person name="Cherkis K."/>
            <person name="Roach J."/>
            <person name="Grant S.R."/>
            <person name="Jones C.D."/>
            <person name="Dangl J.L."/>
        </authorList>
    </citation>
    <scope>NUCLEOTIDE SEQUENCE [LARGE SCALE GENOMIC DNA]</scope>
    <source>
        <strain evidence="1 2">1704B</strain>
    </source>
</reference>
<organism evidence="1 2">
    <name type="scientific">Pseudomonas syringae pv. pisi str. 1704B</name>
    <dbReference type="NCBI Taxonomy" id="629263"/>
    <lineage>
        <taxon>Bacteria</taxon>
        <taxon>Pseudomonadati</taxon>
        <taxon>Pseudomonadota</taxon>
        <taxon>Gammaproteobacteria</taxon>
        <taxon>Pseudomonadales</taxon>
        <taxon>Pseudomonadaceae</taxon>
        <taxon>Pseudomonas</taxon>
        <taxon>Pseudomonas syringae</taxon>
    </lineage>
</organism>
<feature type="non-terminal residue" evidence="1">
    <location>
        <position position="1"/>
    </location>
</feature>
<comment type="caution">
    <text evidence="1">The sequence shown here is derived from an EMBL/GenBank/DDBJ whole genome shotgun (WGS) entry which is preliminary data.</text>
</comment>
<name>F3GPJ2_PSESJ</name>
<proteinExistence type="predicted"/>
<accession>F3GPJ2</accession>
<sequence>PTPVAEYAFSRNLRHPTLRTLLIGGDRLRQFHRDPGFAVINNYGPTETTVVATSGRLLPDGSLDIG</sequence>
<gene>
    <name evidence="1" type="ORF">PSYPI_44296</name>
</gene>
<dbReference type="HOGENOM" id="CLU_2837458_0_0_6"/>
<evidence type="ECO:0000313" key="1">
    <source>
        <dbReference type="EMBL" id="EGH48995.1"/>
    </source>
</evidence>
<dbReference type="AlphaFoldDB" id="F3GPJ2"/>
<protein>
    <submittedName>
        <fullName evidence="1">Amino acid adenylation</fullName>
    </submittedName>
</protein>
<dbReference type="SUPFAM" id="SSF56801">
    <property type="entry name" value="Acetyl-CoA synthetase-like"/>
    <property type="match status" value="1"/>
</dbReference>
<keyword evidence="2" id="KW-1185">Reference proteome</keyword>